<dbReference type="AlphaFoldDB" id="A0A554X5E2"/>
<name>A0A554X5E2_9BURK</name>
<comment type="caution">
    <text evidence="1">The sequence shown here is derived from an EMBL/GenBank/DDBJ whole genome shotgun (WGS) entry which is preliminary data.</text>
</comment>
<protein>
    <submittedName>
        <fullName evidence="1">Uncharacterized protein</fullName>
    </submittedName>
</protein>
<evidence type="ECO:0000313" key="2">
    <source>
        <dbReference type="Proteomes" id="UP000317763"/>
    </source>
</evidence>
<reference evidence="1 2" key="1">
    <citation type="submission" date="2019-07" db="EMBL/GenBank/DDBJ databases">
        <title>Tepidimonas taiwanensis I1-1 draft genome.</title>
        <authorList>
            <person name="Da Costa M.S."/>
            <person name="Froufe H.J.C."/>
            <person name="Egas C."/>
            <person name="Albuquerque L."/>
        </authorList>
    </citation>
    <scope>NUCLEOTIDE SEQUENCE [LARGE SCALE GENOMIC DNA]</scope>
    <source>
        <strain evidence="1 2">I1-1</strain>
    </source>
</reference>
<accession>A0A554X5E2</accession>
<organism evidence="1 2">
    <name type="scientific">Tepidimonas taiwanensis</name>
    <dbReference type="NCBI Taxonomy" id="307486"/>
    <lineage>
        <taxon>Bacteria</taxon>
        <taxon>Pseudomonadati</taxon>
        <taxon>Pseudomonadota</taxon>
        <taxon>Betaproteobacteria</taxon>
        <taxon>Burkholderiales</taxon>
        <taxon>Tepidimonas</taxon>
    </lineage>
</organism>
<dbReference type="EMBL" id="VJOM01000017">
    <property type="protein sequence ID" value="TSE31059.1"/>
    <property type="molecule type" value="Genomic_DNA"/>
</dbReference>
<evidence type="ECO:0000313" key="1">
    <source>
        <dbReference type="EMBL" id="TSE31059.1"/>
    </source>
</evidence>
<gene>
    <name evidence="1" type="ORF">Ttaiw_01619</name>
</gene>
<keyword evidence="2" id="KW-1185">Reference proteome</keyword>
<sequence length="92" mass="9999">MQRVVIELKLYRKGSLDALIAEGLTQTADYADKAGADEAHLVIFDRRPGIAWEDKIWQRSETVARAVDGGSGDGARTIRSNAGPRTIGVWGC</sequence>
<dbReference type="Proteomes" id="UP000317763">
    <property type="component" value="Unassembled WGS sequence"/>
</dbReference>
<proteinExistence type="predicted"/>